<keyword evidence="4" id="KW-0862">Zinc</keyword>
<sequence length="998" mass="106183">MGGGFSQEQINLLATLKGEMSAHPMPIPDKELKNLLLWVKLKFPSAEADLLFEPNFWEQINRSLYHLATQRDKEALELLSPARVMLEVISHRSANLQSCRRAILGPSGAEGGSHSSQQLGEGDLLPSGHQPAEEPCYQQGASDIDEGPEEGQGVSLETPGSPRIPRTPHLRKGKLKLEIFPSELEDLDFCFYSLSDTLSPERGGAVQAPLGGTGGAEAETGKSKTTADTAGKSADPVRAVAGIGGTQPIAAAAGTRGTGGAAGVRGPASTPGTGRAALTSSPGVGGAASSMPIAGTSDAACAVSAGAAAAAGGATVRTVADTEKASAVTIVTGTASGACAMATKRGGRARGTRNTEVSVIGAESPEAKRGRSRKQSDSSNESEVGGSSSEGAETSDSEGDQDTRGGVSKGRATSVRAVGRRGQDRSGHTPGALQAETGRAQAGGVSLSADTASLGSEPPLPWQPSRQSLMKVIAESVSRNLHELCETLKRFPDSSEKISSKKVKQKAQSTLTGQTTSGKTLTMQDFFPTSYKKSSSKKKLQESPKEQQGDTLCITASEGIPAWAAGASASGQGQSIMTPKEIIKAFLQHMGASLESYPEMRTEFPQIFRTTQGSQIVIPQPRPETAQRIQVPAIPVSEAAWTQTQQIAPFYRSVPMEAQPSAPQAMIDWADIRRNLARDRSCPVIGTGDIAMPVAYDAQGQNPRWERLTHDVIKDLIRAIRDNGLGSSYFKQLLKGTLNMYNLTPFDLRSLVSLILTDTQALIWDGRWRRALQELRTKYQGGPNAALTLAQLAGDPPEDDPAQQAARLPRDVLRDIKEAARKAILQIAPAGMQDTIFTEIKQGASESYSSFTDRLTQAVDRQVTEEAAKPHLLKSLAFANANQECKRVINAIPGQPSLAEMVEACSKVGTPQHIVSIMEESMEKILANFQKQKNPTEGQCYKCGNSGHFKKNCPQLAKTDKSSGLCPRCRRGELTDGTRSRDRELLFGQQITNLRTGN</sequence>
<proteinExistence type="predicted"/>
<dbReference type="InterPro" id="IPR050195">
    <property type="entry name" value="Primate_lentivir_Gag_pol-like"/>
</dbReference>
<dbReference type="InterPro" id="IPR036875">
    <property type="entry name" value="Znf_CCHC_sf"/>
</dbReference>
<feature type="region of interest" description="Disordered" evidence="6">
    <location>
        <begin position="254"/>
        <end position="286"/>
    </location>
</feature>
<dbReference type="AlphaFoldDB" id="A0A8C3ULC6"/>
<keyword evidence="9" id="KW-1185">Reference proteome</keyword>
<evidence type="ECO:0000313" key="9">
    <source>
        <dbReference type="Proteomes" id="UP000694563"/>
    </source>
</evidence>
<dbReference type="SUPFAM" id="SSF47353">
    <property type="entry name" value="Retrovirus capsid dimerization domain-like"/>
    <property type="match status" value="1"/>
</dbReference>
<evidence type="ECO:0000256" key="1">
    <source>
        <dbReference type="ARBA" id="ARBA00022707"/>
    </source>
</evidence>
<dbReference type="GO" id="GO:0003676">
    <property type="term" value="F:nucleic acid binding"/>
    <property type="evidence" value="ECO:0007669"/>
    <property type="project" value="InterPro"/>
</dbReference>
<evidence type="ECO:0000256" key="5">
    <source>
        <dbReference type="PROSITE-ProRule" id="PRU00047"/>
    </source>
</evidence>
<dbReference type="InterPro" id="IPR008916">
    <property type="entry name" value="Retrov_capsid_C"/>
</dbReference>
<feature type="region of interest" description="Disordered" evidence="6">
    <location>
        <begin position="493"/>
        <end position="515"/>
    </location>
</feature>
<feature type="region of interest" description="Disordered" evidence="6">
    <location>
        <begin position="343"/>
        <end position="466"/>
    </location>
</feature>
<dbReference type="Pfam" id="PF00098">
    <property type="entry name" value="zf-CCHC"/>
    <property type="match status" value="1"/>
</dbReference>
<keyword evidence="1" id="KW-0519">Myristate</keyword>
<dbReference type="GO" id="GO:0016032">
    <property type="term" value="P:viral process"/>
    <property type="evidence" value="ECO:0007669"/>
    <property type="project" value="InterPro"/>
</dbReference>
<feature type="compositionally biased region" description="Polar residues" evidence="6">
    <location>
        <begin position="506"/>
        <end position="515"/>
    </location>
</feature>
<feature type="domain" description="CCHC-type" evidence="7">
    <location>
        <begin position="940"/>
        <end position="955"/>
    </location>
</feature>
<feature type="region of interest" description="Disordered" evidence="6">
    <location>
        <begin position="210"/>
        <end position="232"/>
    </location>
</feature>
<evidence type="ECO:0000256" key="3">
    <source>
        <dbReference type="ARBA" id="ARBA00022771"/>
    </source>
</evidence>
<gene>
    <name evidence="8" type="primary">LOC117005058</name>
</gene>
<dbReference type="InterPro" id="IPR008919">
    <property type="entry name" value="Retrov_capsid_N"/>
</dbReference>
<dbReference type="Pfam" id="PF19317">
    <property type="entry name" value="Gag_p24_C"/>
    <property type="match status" value="1"/>
</dbReference>
<organism evidence="8 9">
    <name type="scientific">Catharus ustulatus</name>
    <name type="common">Russet-backed thrush</name>
    <name type="synonym">Hylocichla ustulatus</name>
    <dbReference type="NCBI Taxonomy" id="91951"/>
    <lineage>
        <taxon>Eukaryota</taxon>
        <taxon>Metazoa</taxon>
        <taxon>Chordata</taxon>
        <taxon>Craniata</taxon>
        <taxon>Vertebrata</taxon>
        <taxon>Euteleostomi</taxon>
        <taxon>Archelosauria</taxon>
        <taxon>Archosauria</taxon>
        <taxon>Dinosauria</taxon>
        <taxon>Saurischia</taxon>
        <taxon>Theropoda</taxon>
        <taxon>Coelurosauria</taxon>
        <taxon>Aves</taxon>
        <taxon>Neognathae</taxon>
        <taxon>Neoaves</taxon>
        <taxon>Telluraves</taxon>
        <taxon>Australaves</taxon>
        <taxon>Passeriformes</taxon>
        <taxon>Turdidae</taxon>
        <taxon>Catharus</taxon>
    </lineage>
</organism>
<dbReference type="Gene3D" id="4.10.60.10">
    <property type="entry name" value="Zinc finger, CCHC-type"/>
    <property type="match status" value="1"/>
</dbReference>
<dbReference type="InterPro" id="IPR045345">
    <property type="entry name" value="Gag_p24_C"/>
</dbReference>
<dbReference type="SUPFAM" id="SSF47943">
    <property type="entry name" value="Retrovirus capsid protein, N-terminal core domain"/>
    <property type="match status" value="1"/>
</dbReference>
<reference evidence="8" key="2">
    <citation type="submission" date="2025-09" db="UniProtKB">
        <authorList>
            <consortium name="Ensembl"/>
        </authorList>
    </citation>
    <scope>IDENTIFICATION</scope>
</reference>
<dbReference type="Gene3D" id="1.10.1200.30">
    <property type="match status" value="1"/>
</dbReference>
<dbReference type="Pfam" id="PF00607">
    <property type="entry name" value="Gag_p24"/>
    <property type="match status" value="1"/>
</dbReference>
<dbReference type="PANTHER" id="PTHR40389:SF2">
    <property type="entry name" value="ENDOGENOUS RETROVIRUS GROUP K MEMBER 24 GAG POLYPROTEIN-RELATED"/>
    <property type="match status" value="1"/>
</dbReference>
<evidence type="ECO:0000259" key="7">
    <source>
        <dbReference type="PROSITE" id="PS50158"/>
    </source>
</evidence>
<reference evidence="8" key="1">
    <citation type="submission" date="2025-08" db="UniProtKB">
        <authorList>
            <consortium name="Ensembl"/>
        </authorList>
    </citation>
    <scope>IDENTIFICATION</scope>
</reference>
<dbReference type="PROSITE" id="PS50158">
    <property type="entry name" value="ZF_CCHC"/>
    <property type="match status" value="1"/>
</dbReference>
<dbReference type="SMART" id="SM00343">
    <property type="entry name" value="ZnF_C2HC"/>
    <property type="match status" value="1"/>
</dbReference>
<dbReference type="PANTHER" id="PTHR40389">
    <property type="entry name" value="ENDOGENOUS RETROVIRUS GROUP K MEMBER 24 GAG POLYPROTEIN-RELATED"/>
    <property type="match status" value="1"/>
</dbReference>
<dbReference type="Proteomes" id="UP000694563">
    <property type="component" value="Unassembled WGS sequence"/>
</dbReference>
<evidence type="ECO:0000256" key="4">
    <source>
        <dbReference type="ARBA" id="ARBA00022833"/>
    </source>
</evidence>
<dbReference type="GO" id="GO:0008270">
    <property type="term" value="F:zinc ion binding"/>
    <property type="evidence" value="ECO:0007669"/>
    <property type="project" value="UniProtKB-KW"/>
</dbReference>
<evidence type="ECO:0000256" key="6">
    <source>
        <dbReference type="SAM" id="MobiDB-lite"/>
    </source>
</evidence>
<dbReference type="Ensembl" id="ENSCUST00005016927.1">
    <property type="protein sequence ID" value="ENSCUSP00005016310.1"/>
    <property type="gene ID" value="ENSCUSG00005010485.1"/>
</dbReference>
<evidence type="ECO:0000313" key="8">
    <source>
        <dbReference type="Ensembl" id="ENSCUSP00005016310.1"/>
    </source>
</evidence>
<accession>A0A8C3ULC6</accession>
<protein>
    <recommendedName>
        <fullName evidence="7">CCHC-type domain-containing protein</fullName>
    </recommendedName>
</protein>
<keyword evidence="2" id="KW-0479">Metal-binding</keyword>
<dbReference type="SUPFAM" id="SSF57756">
    <property type="entry name" value="Retrovirus zinc finger-like domains"/>
    <property type="match status" value="1"/>
</dbReference>
<feature type="region of interest" description="Disordered" evidence="6">
    <location>
        <begin position="105"/>
        <end position="169"/>
    </location>
</feature>
<dbReference type="Gene3D" id="1.10.375.10">
    <property type="entry name" value="Human Immunodeficiency Virus Type 1 Capsid Protein"/>
    <property type="match status" value="1"/>
</dbReference>
<feature type="compositionally biased region" description="Low complexity" evidence="6">
    <location>
        <begin position="377"/>
        <end position="392"/>
    </location>
</feature>
<evidence type="ECO:0000256" key="2">
    <source>
        <dbReference type="ARBA" id="ARBA00022723"/>
    </source>
</evidence>
<keyword evidence="1" id="KW-0449">Lipoprotein</keyword>
<keyword evidence="3 5" id="KW-0863">Zinc-finger</keyword>
<dbReference type="InterPro" id="IPR001878">
    <property type="entry name" value="Znf_CCHC"/>
</dbReference>
<name>A0A8C3ULC6_CATUS</name>